<dbReference type="PANTHER" id="PTHR11655">
    <property type="entry name" value="60S/50S RIBOSOMAL PROTEIN L6/L9"/>
    <property type="match status" value="1"/>
</dbReference>
<organism evidence="6 7">
    <name type="scientific">Ustilago bromivora</name>
    <dbReference type="NCBI Taxonomy" id="307758"/>
    <lineage>
        <taxon>Eukaryota</taxon>
        <taxon>Fungi</taxon>
        <taxon>Dikarya</taxon>
        <taxon>Basidiomycota</taxon>
        <taxon>Ustilaginomycotina</taxon>
        <taxon>Ustilaginomycetes</taxon>
        <taxon>Ustilaginales</taxon>
        <taxon>Ustilaginaceae</taxon>
        <taxon>Ustilago</taxon>
    </lineage>
</organism>
<evidence type="ECO:0000256" key="2">
    <source>
        <dbReference type="ARBA" id="ARBA00022980"/>
    </source>
</evidence>
<comment type="similarity">
    <text evidence="1">Belongs to the universal ribosomal protein uL6 family.</text>
</comment>
<gene>
    <name evidence="6" type="ORF">UBRO2_02516</name>
</gene>
<dbReference type="Gene3D" id="3.90.930.12">
    <property type="entry name" value="Ribosomal protein L6, alpha-beta domain"/>
    <property type="match status" value="3"/>
</dbReference>
<dbReference type="GO" id="GO:0002181">
    <property type="term" value="P:cytoplasmic translation"/>
    <property type="evidence" value="ECO:0007669"/>
    <property type="project" value="TreeGrafter"/>
</dbReference>
<dbReference type="InterPro" id="IPR020040">
    <property type="entry name" value="Ribosomal_uL6_a/b-dom"/>
</dbReference>
<sequence length="302" mass="33901">MLQVFKELDLAVPADITVSISSRVFTVKGPRGSLTKQQQQQQGKQKQRRNMMDYGPKKEQSSQIAVNKSGHTEQGKVIADVRIAVERAHYTSSRRQDRMDAFAGRIRCMLPVRLQKPRIYGCEEARLDWNLLPRTAAAKRSGLVKSLKHMNLDARIIKSPSGQKIKFIVWHANRKHAACLRTASACVANMIKGVTVGFQYKMRAVYAHFPINIIIAGDKKSAEIRNFLGEKRVRNIEMLDGVTIQEDKAQKDQVFVEGNDIDLVSQSAALLHGATLVRNKDIRKFLDGIYCTGKDTVVKADA</sequence>
<dbReference type="InterPro" id="IPR000702">
    <property type="entry name" value="Ribosomal_uL6-like"/>
</dbReference>
<feature type="region of interest" description="Disordered" evidence="4">
    <location>
        <begin position="30"/>
        <end position="65"/>
    </location>
</feature>
<evidence type="ECO:0000256" key="4">
    <source>
        <dbReference type="SAM" id="MobiDB-lite"/>
    </source>
</evidence>
<evidence type="ECO:0000259" key="5">
    <source>
        <dbReference type="Pfam" id="PF00347"/>
    </source>
</evidence>
<keyword evidence="7" id="KW-1185">Reference proteome</keyword>
<keyword evidence="3" id="KW-0687">Ribonucleoprotein</keyword>
<proteinExistence type="inferred from homology"/>
<dbReference type="Pfam" id="PF00347">
    <property type="entry name" value="Ribosomal_L6"/>
    <property type="match status" value="1"/>
</dbReference>
<dbReference type="GO" id="GO:0022625">
    <property type="term" value="C:cytosolic large ribosomal subunit"/>
    <property type="evidence" value="ECO:0007669"/>
    <property type="project" value="TreeGrafter"/>
</dbReference>
<protein>
    <submittedName>
        <fullName evidence="6">Probable RPL9A - ribosomal protein L9.e</fullName>
    </submittedName>
</protein>
<dbReference type="Proteomes" id="UP000658997">
    <property type="component" value="Unassembled WGS sequence"/>
</dbReference>
<accession>A0A8H8TS88</accession>
<evidence type="ECO:0000256" key="3">
    <source>
        <dbReference type="ARBA" id="ARBA00023274"/>
    </source>
</evidence>
<dbReference type="EMBL" id="ULHB01000039">
    <property type="protein sequence ID" value="SYW78324.1"/>
    <property type="molecule type" value="Genomic_DNA"/>
</dbReference>
<reference evidence="6" key="1">
    <citation type="submission" date="2018-08" db="EMBL/GenBank/DDBJ databases">
        <authorList>
            <person name="Guldener U."/>
        </authorList>
    </citation>
    <scope>NUCLEOTIDE SEQUENCE</scope>
    <source>
        <strain evidence="6">UB2</strain>
    </source>
</reference>
<comment type="caution">
    <text evidence="6">The sequence shown here is derived from an EMBL/GenBank/DDBJ whole genome shotgun (WGS) entry which is preliminary data.</text>
</comment>
<keyword evidence="2 6" id="KW-0689">Ribosomal protein</keyword>
<dbReference type="AlphaFoldDB" id="A0A8H8TS88"/>
<name>A0A8H8TS88_9BASI</name>
<dbReference type="InterPro" id="IPR036789">
    <property type="entry name" value="Ribosomal_uL6-like_a/b-dom_sf"/>
</dbReference>
<evidence type="ECO:0000313" key="6">
    <source>
        <dbReference type="EMBL" id="SYW78324.1"/>
    </source>
</evidence>
<evidence type="ECO:0000256" key="1">
    <source>
        <dbReference type="ARBA" id="ARBA00009356"/>
    </source>
</evidence>
<dbReference type="GO" id="GO:0019843">
    <property type="term" value="F:rRNA binding"/>
    <property type="evidence" value="ECO:0007669"/>
    <property type="project" value="InterPro"/>
</dbReference>
<dbReference type="PANTHER" id="PTHR11655:SF16">
    <property type="entry name" value="60S RIBOSOMAL PROTEIN L9"/>
    <property type="match status" value="1"/>
</dbReference>
<dbReference type="SUPFAM" id="SSF56053">
    <property type="entry name" value="Ribosomal protein L6"/>
    <property type="match status" value="3"/>
</dbReference>
<feature type="domain" description="Large ribosomal subunit protein uL6 alpha-beta" evidence="5">
    <location>
        <begin position="210"/>
        <end position="288"/>
    </location>
</feature>
<evidence type="ECO:0000313" key="7">
    <source>
        <dbReference type="Proteomes" id="UP000658997"/>
    </source>
</evidence>
<dbReference type="FunFam" id="3.90.930.12:FF:000003">
    <property type="entry name" value="60S ribosomal protein L9"/>
    <property type="match status" value="1"/>
</dbReference>
<dbReference type="GO" id="GO:0003735">
    <property type="term" value="F:structural constituent of ribosome"/>
    <property type="evidence" value="ECO:0007669"/>
    <property type="project" value="InterPro"/>
</dbReference>